<dbReference type="Proteomes" id="UP000294855">
    <property type="component" value="Unassembled WGS sequence"/>
</dbReference>
<dbReference type="Pfam" id="PF01472">
    <property type="entry name" value="PUA"/>
    <property type="match status" value="1"/>
</dbReference>
<dbReference type="Gene3D" id="3.10.450.120">
    <property type="entry name" value="Pre-PUA domain, domain 1"/>
    <property type="match status" value="1"/>
</dbReference>
<dbReference type="NCBIfam" id="TIGR00451">
    <property type="entry name" value="unchar_dom_2"/>
    <property type="match status" value="1"/>
</dbReference>
<sequence length="161" mass="17564">MKIKSRVSLRKNDKNKMVEALREIYGEDISVFSNAKFEVITTDEFKVIFADGKQMFIEYDGQLFPTVRGALELLPPKRVVTVDMGAVKFVVNGADVMSPGIVAADSSIQKEDLVVIVEETHKKPLAIGRALISGDEMTAAGSGKAIKSLSYVGDALWGLEI</sequence>
<dbReference type="PANTHER" id="PTHR22798">
    <property type="entry name" value="MCT-1 PROTEIN"/>
    <property type="match status" value="1"/>
</dbReference>
<dbReference type="RefSeq" id="WP_133517660.1">
    <property type="nucleotide sequence ID" value="NZ_JAHDUW010000004.1"/>
</dbReference>
<dbReference type="CDD" id="cd21154">
    <property type="entry name" value="PUA_MJ1432-like"/>
    <property type="match status" value="1"/>
</dbReference>
<dbReference type="InterPro" id="IPR002478">
    <property type="entry name" value="PUA"/>
</dbReference>
<dbReference type="InterPro" id="IPR004521">
    <property type="entry name" value="Uncharacterised_CHP00451"/>
</dbReference>
<dbReference type="InterPro" id="IPR022430">
    <property type="entry name" value="CHP03684"/>
</dbReference>
<gene>
    <name evidence="2" type="ORF">C7391_1213</name>
</gene>
<dbReference type="InterPro" id="IPR015947">
    <property type="entry name" value="PUA-like_sf"/>
</dbReference>
<dbReference type="SMART" id="SM00359">
    <property type="entry name" value="PUA"/>
    <property type="match status" value="1"/>
</dbReference>
<dbReference type="Gene3D" id="2.30.130.10">
    <property type="entry name" value="PUA domain"/>
    <property type="match status" value="1"/>
</dbReference>
<dbReference type="InterPro" id="IPR036974">
    <property type="entry name" value="PUA_sf"/>
</dbReference>
<dbReference type="GO" id="GO:0001731">
    <property type="term" value="P:formation of translation preinitiation complex"/>
    <property type="evidence" value="ECO:0007669"/>
    <property type="project" value="TreeGrafter"/>
</dbReference>
<dbReference type="SUPFAM" id="SSF88697">
    <property type="entry name" value="PUA domain-like"/>
    <property type="match status" value="1"/>
</dbReference>
<dbReference type="OrthoDB" id="27972at2157"/>
<dbReference type="InterPro" id="IPR015266">
    <property type="entry name" value="DUF1947"/>
</dbReference>
<keyword evidence="3" id="KW-1185">Reference proteome</keyword>
<feature type="domain" description="PUA" evidence="1">
    <location>
        <begin position="78"/>
        <end position="153"/>
    </location>
</feature>
<dbReference type="Pfam" id="PF09183">
    <property type="entry name" value="DUF1947"/>
    <property type="match status" value="1"/>
</dbReference>
<dbReference type="NCBIfam" id="TIGR03684">
    <property type="entry name" value="arCOG00985"/>
    <property type="match status" value="1"/>
</dbReference>
<dbReference type="EMBL" id="SNYS01000009">
    <property type="protein sequence ID" value="TDQ68273.1"/>
    <property type="molecule type" value="Genomic_DNA"/>
</dbReference>
<dbReference type="PIRSF" id="PIRSF005067">
    <property type="entry name" value="Tma_RNA-bind_prd"/>
    <property type="match status" value="1"/>
</dbReference>
<protein>
    <submittedName>
        <fullName evidence="2">RNA-binding protein with PUA domain</fullName>
    </submittedName>
</protein>
<dbReference type="PANTHER" id="PTHR22798:SF0">
    <property type="entry name" value="MALIGNANT T-CELL-AMPLIFIED SEQUENCE 1"/>
    <property type="match status" value="1"/>
</dbReference>
<dbReference type="NCBIfam" id="NF011153">
    <property type="entry name" value="PRK14560.1-4"/>
    <property type="match status" value="1"/>
</dbReference>
<accession>A0A484F3U4</accession>
<proteinExistence type="predicted"/>
<comment type="caution">
    <text evidence="2">The sequence shown here is derived from an EMBL/GenBank/DDBJ whole genome shotgun (WGS) entry which is preliminary data.</text>
</comment>
<reference evidence="2 3" key="1">
    <citation type="submission" date="2019-03" db="EMBL/GenBank/DDBJ databases">
        <title>Genomic Encyclopedia of Type Strains, Phase IV (KMG-IV): sequencing the most valuable type-strain genomes for metagenomic binning, comparative biology and taxonomic classification.</title>
        <authorList>
            <person name="Goeker M."/>
        </authorList>
    </citation>
    <scope>NUCLEOTIDE SEQUENCE [LARGE SCALE GENOMIC DNA]</scope>
    <source>
        <strain evidence="2 3">DSM 13328</strain>
    </source>
</reference>
<organism evidence="2 3">
    <name type="scientific">Methanimicrococcus blatticola</name>
    <dbReference type="NCBI Taxonomy" id="91560"/>
    <lineage>
        <taxon>Archaea</taxon>
        <taxon>Methanobacteriati</taxon>
        <taxon>Methanobacteriota</taxon>
        <taxon>Stenosarchaea group</taxon>
        <taxon>Methanomicrobia</taxon>
        <taxon>Methanosarcinales</taxon>
        <taxon>Methanosarcinaceae</taxon>
        <taxon>Methanimicrococcus</taxon>
    </lineage>
</organism>
<evidence type="ECO:0000313" key="3">
    <source>
        <dbReference type="Proteomes" id="UP000294855"/>
    </source>
</evidence>
<evidence type="ECO:0000313" key="2">
    <source>
        <dbReference type="EMBL" id="TDQ68273.1"/>
    </source>
</evidence>
<dbReference type="PROSITE" id="PS50890">
    <property type="entry name" value="PUA"/>
    <property type="match status" value="1"/>
</dbReference>
<name>A0A484F3U4_9EURY</name>
<dbReference type="AlphaFoldDB" id="A0A484F3U4"/>
<dbReference type="GO" id="GO:0003723">
    <property type="term" value="F:RNA binding"/>
    <property type="evidence" value="ECO:0007669"/>
    <property type="project" value="InterPro"/>
</dbReference>
<evidence type="ECO:0000259" key="1">
    <source>
        <dbReference type="SMART" id="SM00359"/>
    </source>
</evidence>
<dbReference type="InterPro" id="IPR016437">
    <property type="entry name" value="MCT-1/Tma20"/>
</dbReference>